<protein>
    <submittedName>
        <fullName evidence="14">Ion transporter</fullName>
    </submittedName>
</protein>
<dbReference type="InterPro" id="IPR027359">
    <property type="entry name" value="Volt_channel_dom_sf"/>
</dbReference>
<gene>
    <name evidence="14" type="ORF">Q0590_34340</name>
</gene>
<comment type="subcellular location">
    <subcellularLocation>
        <location evidence="1">Membrane</location>
        <topology evidence="1">Multi-pass membrane protein</topology>
    </subcellularLocation>
</comment>
<dbReference type="Gene3D" id="1.20.120.350">
    <property type="entry name" value="Voltage-gated potassium channels. Chain C"/>
    <property type="match status" value="1"/>
</dbReference>
<keyword evidence="5" id="KW-0631">Potassium channel</keyword>
<keyword evidence="10 12" id="KW-0472">Membrane</keyword>
<evidence type="ECO:0000256" key="5">
    <source>
        <dbReference type="ARBA" id="ARBA00022826"/>
    </source>
</evidence>
<feature type="transmembrane region" description="Helical" evidence="12">
    <location>
        <begin position="30"/>
        <end position="48"/>
    </location>
</feature>
<keyword evidence="7" id="KW-0630">Potassium</keyword>
<dbReference type="PANTHER" id="PTHR11537">
    <property type="entry name" value="VOLTAGE-GATED POTASSIUM CHANNEL"/>
    <property type="match status" value="1"/>
</dbReference>
<evidence type="ECO:0000256" key="6">
    <source>
        <dbReference type="ARBA" id="ARBA00022882"/>
    </source>
</evidence>
<dbReference type="Gene3D" id="1.20.5.110">
    <property type="match status" value="1"/>
</dbReference>
<keyword evidence="9" id="KW-0406">Ion transport</keyword>
<evidence type="ECO:0000259" key="13">
    <source>
        <dbReference type="Pfam" id="PF00520"/>
    </source>
</evidence>
<feature type="domain" description="Ion transport" evidence="13">
    <location>
        <begin position="36"/>
        <end position="224"/>
    </location>
</feature>
<dbReference type="EMBL" id="JAUKPO010000058">
    <property type="protein sequence ID" value="MDO1451406.1"/>
    <property type="molecule type" value="Genomic_DNA"/>
</dbReference>
<evidence type="ECO:0000256" key="2">
    <source>
        <dbReference type="ARBA" id="ARBA00022448"/>
    </source>
</evidence>
<evidence type="ECO:0000256" key="7">
    <source>
        <dbReference type="ARBA" id="ARBA00022958"/>
    </source>
</evidence>
<keyword evidence="11" id="KW-0407">Ion channel</keyword>
<evidence type="ECO:0000313" key="14">
    <source>
        <dbReference type="EMBL" id="MDO1451406.1"/>
    </source>
</evidence>
<sequence length="282" mass="32002">MRLQAPISQRQDKQALNKERYVMLKRIENALEIPMVILGLIWLVLLIVELTSHLSSFLQVVSNLIWVVFILDFSLKFILAPRKVPFLKKNILTLISLVLPALRILRITRAFRLLRAVRSVRLVKVIGSLNRGMRSLGLTMQRRGFGYVLALTFVILFTGAAAMYAFEKDQPEGLHTYARALWWTAMVLITIGSQYWPQTPEGQIFCLLLALYGFTVFGYFTATLATFFIGRDAEDPQAEVAGASQLAALREEISLLRQEIRQLRREEAGSQPGPTIPPNKKD</sequence>
<evidence type="ECO:0000256" key="8">
    <source>
        <dbReference type="ARBA" id="ARBA00022989"/>
    </source>
</evidence>
<dbReference type="RefSeq" id="WP_302042204.1">
    <property type="nucleotide sequence ID" value="NZ_JAUKPO010000058.1"/>
</dbReference>
<feature type="transmembrane region" description="Helical" evidence="12">
    <location>
        <begin position="60"/>
        <end position="79"/>
    </location>
</feature>
<evidence type="ECO:0000256" key="4">
    <source>
        <dbReference type="ARBA" id="ARBA00022692"/>
    </source>
</evidence>
<dbReference type="Proteomes" id="UP001168528">
    <property type="component" value="Unassembled WGS sequence"/>
</dbReference>
<dbReference type="PANTHER" id="PTHR11537:SF254">
    <property type="entry name" value="POTASSIUM VOLTAGE-GATED CHANNEL PROTEIN SHAB"/>
    <property type="match status" value="1"/>
</dbReference>
<dbReference type="InterPro" id="IPR005821">
    <property type="entry name" value="Ion_trans_dom"/>
</dbReference>
<keyword evidence="2" id="KW-0813">Transport</keyword>
<reference evidence="14" key="1">
    <citation type="submission" date="2023-07" db="EMBL/GenBank/DDBJ databases">
        <title>The genome sequence of Rhodocytophaga aerolata KACC 12507.</title>
        <authorList>
            <person name="Zhang X."/>
        </authorList>
    </citation>
    <scope>NUCLEOTIDE SEQUENCE</scope>
    <source>
        <strain evidence="14">KACC 12507</strain>
    </source>
</reference>
<keyword evidence="6" id="KW-0851">Voltage-gated channel</keyword>
<evidence type="ECO:0000256" key="3">
    <source>
        <dbReference type="ARBA" id="ARBA00022538"/>
    </source>
</evidence>
<evidence type="ECO:0000256" key="1">
    <source>
        <dbReference type="ARBA" id="ARBA00004141"/>
    </source>
</evidence>
<evidence type="ECO:0000256" key="9">
    <source>
        <dbReference type="ARBA" id="ARBA00023065"/>
    </source>
</evidence>
<dbReference type="Gene3D" id="1.10.287.70">
    <property type="match status" value="1"/>
</dbReference>
<keyword evidence="8 12" id="KW-1133">Transmembrane helix</keyword>
<evidence type="ECO:0000313" key="15">
    <source>
        <dbReference type="Proteomes" id="UP001168528"/>
    </source>
</evidence>
<evidence type="ECO:0000256" key="11">
    <source>
        <dbReference type="ARBA" id="ARBA00023303"/>
    </source>
</evidence>
<keyword evidence="4 12" id="KW-0812">Transmembrane</keyword>
<comment type="caution">
    <text evidence="14">The sequence shown here is derived from an EMBL/GenBank/DDBJ whole genome shotgun (WGS) entry which is preliminary data.</text>
</comment>
<dbReference type="InterPro" id="IPR028325">
    <property type="entry name" value="VG_K_chnl"/>
</dbReference>
<keyword evidence="3" id="KW-0633">Potassium transport</keyword>
<dbReference type="Pfam" id="PF00520">
    <property type="entry name" value="Ion_trans"/>
    <property type="match status" value="1"/>
</dbReference>
<name>A0ABT8RI54_9BACT</name>
<feature type="transmembrane region" description="Helical" evidence="12">
    <location>
        <begin position="202"/>
        <end position="229"/>
    </location>
</feature>
<evidence type="ECO:0000256" key="12">
    <source>
        <dbReference type="SAM" id="Phobius"/>
    </source>
</evidence>
<proteinExistence type="predicted"/>
<keyword evidence="15" id="KW-1185">Reference proteome</keyword>
<accession>A0ABT8RI54</accession>
<feature type="transmembrane region" description="Helical" evidence="12">
    <location>
        <begin position="144"/>
        <end position="166"/>
    </location>
</feature>
<dbReference type="SUPFAM" id="SSF81324">
    <property type="entry name" value="Voltage-gated potassium channels"/>
    <property type="match status" value="1"/>
</dbReference>
<evidence type="ECO:0000256" key="10">
    <source>
        <dbReference type="ARBA" id="ARBA00023136"/>
    </source>
</evidence>
<organism evidence="14 15">
    <name type="scientific">Rhodocytophaga aerolata</name>
    <dbReference type="NCBI Taxonomy" id="455078"/>
    <lineage>
        <taxon>Bacteria</taxon>
        <taxon>Pseudomonadati</taxon>
        <taxon>Bacteroidota</taxon>
        <taxon>Cytophagia</taxon>
        <taxon>Cytophagales</taxon>
        <taxon>Rhodocytophagaceae</taxon>
        <taxon>Rhodocytophaga</taxon>
    </lineage>
</organism>
<feature type="transmembrane region" description="Helical" evidence="12">
    <location>
        <begin position="178"/>
        <end position="196"/>
    </location>
</feature>